<keyword evidence="7 9" id="KW-0413">Isomerase</keyword>
<dbReference type="InterPro" id="IPR001509">
    <property type="entry name" value="Epimerase_deHydtase"/>
</dbReference>
<dbReference type="Proteomes" id="UP000779508">
    <property type="component" value="Unassembled WGS sequence"/>
</dbReference>
<keyword evidence="6" id="KW-0299">Galactose metabolism</keyword>
<evidence type="ECO:0000256" key="5">
    <source>
        <dbReference type="ARBA" id="ARBA00023027"/>
    </source>
</evidence>
<proteinExistence type="inferred from homology"/>
<dbReference type="InterPro" id="IPR005886">
    <property type="entry name" value="UDP_G4E"/>
</dbReference>
<evidence type="ECO:0000256" key="6">
    <source>
        <dbReference type="ARBA" id="ARBA00023144"/>
    </source>
</evidence>
<dbReference type="EMBL" id="JAHLQK010000001">
    <property type="protein sequence ID" value="MBU5675079.1"/>
    <property type="molecule type" value="Genomic_DNA"/>
</dbReference>
<evidence type="ECO:0000256" key="1">
    <source>
        <dbReference type="ARBA" id="ARBA00000083"/>
    </source>
</evidence>
<keyword evidence="12" id="KW-1185">Reference proteome</keyword>
<comment type="caution">
    <text evidence="11">The sequence shown here is derived from an EMBL/GenBank/DDBJ whole genome shotgun (WGS) entry which is preliminary data.</text>
</comment>
<evidence type="ECO:0000313" key="11">
    <source>
        <dbReference type="EMBL" id="MBU5675079.1"/>
    </source>
</evidence>
<dbReference type="NCBIfam" id="TIGR01179">
    <property type="entry name" value="galE"/>
    <property type="match status" value="1"/>
</dbReference>
<evidence type="ECO:0000256" key="2">
    <source>
        <dbReference type="ARBA" id="ARBA00004947"/>
    </source>
</evidence>
<comment type="subunit">
    <text evidence="9">Homodimer.</text>
</comment>
<comment type="similarity">
    <text evidence="3 9">Belongs to the NAD(P)-dependent epimerase/dehydratase family.</text>
</comment>
<dbReference type="PANTHER" id="PTHR43725:SF53">
    <property type="entry name" value="UDP-ARABINOSE 4-EPIMERASE 1"/>
    <property type="match status" value="1"/>
</dbReference>
<evidence type="ECO:0000256" key="8">
    <source>
        <dbReference type="ARBA" id="ARBA00023277"/>
    </source>
</evidence>
<evidence type="ECO:0000256" key="4">
    <source>
        <dbReference type="ARBA" id="ARBA00013189"/>
    </source>
</evidence>
<comment type="pathway">
    <text evidence="2 9">Carbohydrate metabolism; galactose metabolism.</text>
</comment>
<evidence type="ECO:0000256" key="3">
    <source>
        <dbReference type="ARBA" id="ARBA00007637"/>
    </source>
</evidence>
<evidence type="ECO:0000256" key="7">
    <source>
        <dbReference type="ARBA" id="ARBA00023235"/>
    </source>
</evidence>
<keyword evidence="5 9" id="KW-0520">NAD</keyword>
<accession>A0ABS6FYP9</accession>
<evidence type="ECO:0000313" key="12">
    <source>
        <dbReference type="Proteomes" id="UP000779508"/>
    </source>
</evidence>
<name>A0ABS6FYP9_9FIRM</name>
<evidence type="ECO:0000256" key="9">
    <source>
        <dbReference type="RuleBase" id="RU366046"/>
    </source>
</evidence>
<dbReference type="EC" id="5.1.3.2" evidence="4 9"/>
<reference evidence="11 12" key="1">
    <citation type="submission" date="2021-06" db="EMBL/GenBank/DDBJ databases">
        <authorList>
            <person name="Sun Q."/>
            <person name="Li D."/>
        </authorList>
    </citation>
    <scope>NUCLEOTIDE SEQUENCE [LARGE SCALE GENOMIC DNA]</scope>
    <source>
        <strain evidence="11 12">MSJ-5</strain>
    </source>
</reference>
<comment type="cofactor">
    <cofactor evidence="9">
        <name>NAD(+)</name>
        <dbReference type="ChEBI" id="CHEBI:57540"/>
    </cofactor>
</comment>
<dbReference type="PANTHER" id="PTHR43725">
    <property type="entry name" value="UDP-GLUCOSE 4-EPIMERASE"/>
    <property type="match status" value="1"/>
</dbReference>
<protein>
    <recommendedName>
        <fullName evidence="4 9">UDP-glucose 4-epimerase</fullName>
        <ecNumber evidence="4 9">5.1.3.2</ecNumber>
    </recommendedName>
</protein>
<evidence type="ECO:0000259" key="10">
    <source>
        <dbReference type="Pfam" id="PF01370"/>
    </source>
</evidence>
<dbReference type="Pfam" id="PF01370">
    <property type="entry name" value="Epimerase"/>
    <property type="match status" value="1"/>
</dbReference>
<dbReference type="RefSeq" id="WP_216414583.1">
    <property type="nucleotide sequence ID" value="NZ_JAHLQK010000001.1"/>
</dbReference>
<dbReference type="GO" id="GO:0003978">
    <property type="term" value="F:UDP-glucose 4-epimerase activity"/>
    <property type="evidence" value="ECO:0007669"/>
    <property type="project" value="UniProtKB-EC"/>
</dbReference>
<feature type="domain" description="NAD-dependent epimerase/dehydratase" evidence="10">
    <location>
        <begin position="3"/>
        <end position="251"/>
    </location>
</feature>
<keyword evidence="8 9" id="KW-0119">Carbohydrate metabolism</keyword>
<gene>
    <name evidence="11" type="primary">galE</name>
    <name evidence="11" type="ORF">KQI88_01445</name>
</gene>
<dbReference type="CDD" id="cd05247">
    <property type="entry name" value="UDP_G4E_1_SDR_e"/>
    <property type="match status" value="1"/>
</dbReference>
<sequence>MNVLITGGAGYIGSHCNKFLHQKNINTIIVDNLSFGHSEAVKWGTFIEGDFGDKCFISSIFKNYNIDAVIHFAAYANVPESVIQPNKYYINNVSNMINLLDSMVENNVKYIVFSSSAATFGSPKYTPIDENHPQNPINPYGETKLIGEKLLRDYEKAYGIKYTIMRYFNAAGADLDCEIGESHYPEHHLLPVIFQVCQGVKDKLNIYGNNYPTKDGSCIRDFIHVTDLACAHYLALEYLISENQSQDFNLGSNIGFSVKEIVKKCEEVLDIQINYQLSSPRLGDPAILIASNAKIKSLLNWEPKYSDLETIIKSAWAWEKIKDY</sequence>
<comment type="catalytic activity">
    <reaction evidence="1 9">
        <text>UDP-alpha-D-glucose = UDP-alpha-D-galactose</text>
        <dbReference type="Rhea" id="RHEA:22168"/>
        <dbReference type="ChEBI" id="CHEBI:58885"/>
        <dbReference type="ChEBI" id="CHEBI:66914"/>
        <dbReference type="EC" id="5.1.3.2"/>
    </reaction>
</comment>
<organism evidence="11 12">
    <name type="scientific">Alkaliphilus flagellatus</name>
    <dbReference type="NCBI Taxonomy" id="2841507"/>
    <lineage>
        <taxon>Bacteria</taxon>
        <taxon>Bacillati</taxon>
        <taxon>Bacillota</taxon>
        <taxon>Clostridia</taxon>
        <taxon>Peptostreptococcales</taxon>
        <taxon>Natronincolaceae</taxon>
        <taxon>Alkaliphilus</taxon>
    </lineage>
</organism>